<name>A0A8K0C9H7_IGNLU</name>
<dbReference type="InterPro" id="IPR023271">
    <property type="entry name" value="Aquaporin-like"/>
</dbReference>
<reference evidence="10" key="1">
    <citation type="submission" date="2019-08" db="EMBL/GenBank/DDBJ databases">
        <title>The genome of the North American firefly Photinus pyralis.</title>
        <authorList>
            <consortium name="Photinus pyralis genome working group"/>
            <person name="Fallon T.R."/>
            <person name="Sander Lower S.E."/>
            <person name="Weng J.-K."/>
        </authorList>
    </citation>
    <scope>NUCLEOTIDE SEQUENCE</scope>
    <source>
        <strain evidence="10">TRF0915ILg1</strain>
        <tissue evidence="10">Whole body</tissue>
    </source>
</reference>
<feature type="transmembrane region" description="Helical" evidence="9">
    <location>
        <begin position="141"/>
        <end position="163"/>
    </location>
</feature>
<dbReference type="InterPro" id="IPR000425">
    <property type="entry name" value="MIP"/>
</dbReference>
<evidence type="ECO:0000313" key="11">
    <source>
        <dbReference type="Proteomes" id="UP000801492"/>
    </source>
</evidence>
<feature type="transmembrane region" description="Helical" evidence="9">
    <location>
        <begin position="55"/>
        <end position="78"/>
    </location>
</feature>
<sequence>MAGKLRETLGINEITSKKTSIWKTLIAEFVGNLLLNFFGCASCVSVIGIPIPDLVLIALTFGFTIFIVVQALGHVSGAHINPAITVGMMVTQNTSIIKGILYIIVQCLGALAGSGILRAATPEKFHAAGLGVTKLTDPVTPAQGLLIEFMLGFVLVLVVFGVCDPNRHEAKPAGALAIGIAVAVGHLATVDYTGSSMNPARSFGSAVVANIWDDHWVYWIGPILGGIAAGLLYKYVFTAPSTGPLKIIERYTAVVTDEKELKRLDGSKHDINLS</sequence>
<evidence type="ECO:0000256" key="5">
    <source>
        <dbReference type="ARBA" id="ARBA00022692"/>
    </source>
</evidence>
<accession>A0A8K0C9H7</accession>
<organism evidence="10 11">
    <name type="scientific">Ignelater luminosus</name>
    <name type="common">Cucubano</name>
    <name type="synonym">Pyrophorus luminosus</name>
    <dbReference type="NCBI Taxonomy" id="2038154"/>
    <lineage>
        <taxon>Eukaryota</taxon>
        <taxon>Metazoa</taxon>
        <taxon>Ecdysozoa</taxon>
        <taxon>Arthropoda</taxon>
        <taxon>Hexapoda</taxon>
        <taxon>Insecta</taxon>
        <taxon>Pterygota</taxon>
        <taxon>Neoptera</taxon>
        <taxon>Endopterygota</taxon>
        <taxon>Coleoptera</taxon>
        <taxon>Polyphaga</taxon>
        <taxon>Elateriformia</taxon>
        <taxon>Elateroidea</taxon>
        <taxon>Elateridae</taxon>
        <taxon>Agrypninae</taxon>
        <taxon>Pyrophorini</taxon>
        <taxon>Ignelater</taxon>
    </lineage>
</organism>
<feature type="transmembrane region" description="Helical" evidence="9">
    <location>
        <begin position="25"/>
        <end position="49"/>
    </location>
</feature>
<dbReference type="InterPro" id="IPR034294">
    <property type="entry name" value="Aquaporin_transptr"/>
</dbReference>
<keyword evidence="11" id="KW-1185">Reference proteome</keyword>
<comment type="subcellular location">
    <subcellularLocation>
        <location evidence="1">Cell membrane</location>
        <topology evidence="1">Multi-pass membrane protein</topology>
    </subcellularLocation>
</comment>
<dbReference type="PANTHER" id="PTHR19139:SF199">
    <property type="entry name" value="MIP17260P"/>
    <property type="match status" value="1"/>
</dbReference>
<proteinExistence type="inferred from homology"/>
<keyword evidence="6 9" id="KW-1133">Transmembrane helix</keyword>
<evidence type="ECO:0000256" key="8">
    <source>
        <dbReference type="RuleBase" id="RU000477"/>
    </source>
</evidence>
<dbReference type="InterPro" id="IPR022357">
    <property type="entry name" value="MIP_CS"/>
</dbReference>
<evidence type="ECO:0000256" key="4">
    <source>
        <dbReference type="ARBA" id="ARBA00022475"/>
    </source>
</evidence>
<gene>
    <name evidence="10" type="ORF">ILUMI_23059</name>
</gene>
<dbReference type="Proteomes" id="UP000801492">
    <property type="component" value="Unassembled WGS sequence"/>
</dbReference>
<dbReference type="PROSITE" id="PS00221">
    <property type="entry name" value="MIP"/>
    <property type="match status" value="1"/>
</dbReference>
<evidence type="ECO:0000256" key="7">
    <source>
        <dbReference type="ARBA" id="ARBA00023136"/>
    </source>
</evidence>
<evidence type="ECO:0000256" key="6">
    <source>
        <dbReference type="ARBA" id="ARBA00022989"/>
    </source>
</evidence>
<dbReference type="SUPFAM" id="SSF81338">
    <property type="entry name" value="Aquaporin-like"/>
    <property type="match status" value="1"/>
</dbReference>
<dbReference type="CDD" id="cd00333">
    <property type="entry name" value="MIP"/>
    <property type="match status" value="1"/>
</dbReference>
<evidence type="ECO:0000313" key="10">
    <source>
        <dbReference type="EMBL" id="KAF2883118.1"/>
    </source>
</evidence>
<dbReference type="FunFam" id="1.20.1080.10:FF:000023">
    <property type="entry name" value="Prip, isoform A"/>
    <property type="match status" value="1"/>
</dbReference>
<dbReference type="PRINTS" id="PR00783">
    <property type="entry name" value="MINTRINSICP"/>
</dbReference>
<evidence type="ECO:0000256" key="1">
    <source>
        <dbReference type="ARBA" id="ARBA00004651"/>
    </source>
</evidence>
<keyword evidence="5 8" id="KW-0812">Transmembrane</keyword>
<protein>
    <submittedName>
        <fullName evidence="10">Uncharacterized protein</fullName>
    </submittedName>
</protein>
<dbReference type="Pfam" id="PF00230">
    <property type="entry name" value="MIP"/>
    <property type="match status" value="1"/>
</dbReference>
<dbReference type="GO" id="GO:0015267">
    <property type="term" value="F:channel activity"/>
    <property type="evidence" value="ECO:0007669"/>
    <property type="project" value="InterPro"/>
</dbReference>
<keyword evidence="3 8" id="KW-0813">Transport</keyword>
<comment type="similarity">
    <text evidence="2 8">Belongs to the MIP/aquaporin (TC 1.A.8) family.</text>
</comment>
<dbReference type="GO" id="GO:0005886">
    <property type="term" value="C:plasma membrane"/>
    <property type="evidence" value="ECO:0007669"/>
    <property type="project" value="UniProtKB-SubCell"/>
</dbReference>
<comment type="caution">
    <text evidence="10">The sequence shown here is derived from an EMBL/GenBank/DDBJ whole genome shotgun (WGS) entry which is preliminary data.</text>
</comment>
<feature type="transmembrane region" description="Helical" evidence="9">
    <location>
        <begin position="215"/>
        <end position="236"/>
    </location>
</feature>
<evidence type="ECO:0000256" key="9">
    <source>
        <dbReference type="SAM" id="Phobius"/>
    </source>
</evidence>
<feature type="transmembrane region" description="Helical" evidence="9">
    <location>
        <begin position="99"/>
        <end position="121"/>
    </location>
</feature>
<dbReference type="EMBL" id="VTPC01090558">
    <property type="protein sequence ID" value="KAF2883118.1"/>
    <property type="molecule type" value="Genomic_DNA"/>
</dbReference>
<dbReference type="AlphaFoldDB" id="A0A8K0C9H7"/>
<dbReference type="OrthoDB" id="3222at2759"/>
<dbReference type="Gene3D" id="1.20.1080.10">
    <property type="entry name" value="Glycerol uptake facilitator protein"/>
    <property type="match status" value="1"/>
</dbReference>
<keyword evidence="4" id="KW-1003">Cell membrane</keyword>
<evidence type="ECO:0000256" key="2">
    <source>
        <dbReference type="ARBA" id="ARBA00006175"/>
    </source>
</evidence>
<dbReference type="PANTHER" id="PTHR19139">
    <property type="entry name" value="AQUAPORIN TRANSPORTER"/>
    <property type="match status" value="1"/>
</dbReference>
<evidence type="ECO:0000256" key="3">
    <source>
        <dbReference type="ARBA" id="ARBA00022448"/>
    </source>
</evidence>
<feature type="transmembrane region" description="Helical" evidence="9">
    <location>
        <begin position="175"/>
        <end position="195"/>
    </location>
</feature>
<keyword evidence="7 9" id="KW-0472">Membrane</keyword>
<dbReference type="NCBIfam" id="TIGR00861">
    <property type="entry name" value="MIP"/>
    <property type="match status" value="1"/>
</dbReference>